<accession>A0A7X2NQR8</accession>
<organism evidence="1 2">
    <name type="scientific">Stecheria intestinalis</name>
    <dbReference type="NCBI Taxonomy" id="2606630"/>
    <lineage>
        <taxon>Bacteria</taxon>
        <taxon>Bacillati</taxon>
        <taxon>Bacillota</taxon>
        <taxon>Erysipelotrichia</taxon>
        <taxon>Erysipelotrichales</taxon>
        <taxon>Erysipelotrichaceae</taxon>
        <taxon>Stecheria</taxon>
    </lineage>
</organism>
<protein>
    <submittedName>
        <fullName evidence="1">Uncharacterized protein</fullName>
    </submittedName>
</protein>
<proteinExistence type="predicted"/>
<dbReference type="Proteomes" id="UP000461880">
    <property type="component" value="Unassembled WGS sequence"/>
</dbReference>
<keyword evidence="2" id="KW-1185">Reference proteome</keyword>
<name>A0A7X2NQR8_9FIRM</name>
<evidence type="ECO:0000313" key="1">
    <source>
        <dbReference type="EMBL" id="MSS57866.1"/>
    </source>
</evidence>
<sequence>MAVAEEEPEPKKPVYKREEEYLGLINGKKWEANGKGWLYIEINAGDLLNEAEPCADNIQTAVNAVRDAMLEGDQYLNDSDSADLTVRYYCDNLSPERRKYSEVNQ</sequence>
<dbReference type="EMBL" id="VUMN01000004">
    <property type="protein sequence ID" value="MSS57866.1"/>
    <property type="molecule type" value="Genomic_DNA"/>
</dbReference>
<evidence type="ECO:0000313" key="2">
    <source>
        <dbReference type="Proteomes" id="UP000461880"/>
    </source>
</evidence>
<dbReference type="AlphaFoldDB" id="A0A7X2NQR8"/>
<reference evidence="1 2" key="1">
    <citation type="submission" date="2019-08" db="EMBL/GenBank/DDBJ databases">
        <title>In-depth cultivation of the pig gut microbiome towards novel bacterial diversity and tailored functional studies.</title>
        <authorList>
            <person name="Wylensek D."/>
            <person name="Hitch T.C.A."/>
            <person name="Clavel T."/>
        </authorList>
    </citation>
    <scope>NUCLEOTIDE SEQUENCE [LARGE SCALE GENOMIC DNA]</scope>
    <source>
        <strain evidence="1 2">Oil+RF-744-GAM-WT-6</strain>
    </source>
</reference>
<comment type="caution">
    <text evidence="1">The sequence shown here is derived from an EMBL/GenBank/DDBJ whole genome shotgun (WGS) entry which is preliminary data.</text>
</comment>
<gene>
    <name evidence="1" type="ORF">FYJ51_02990</name>
</gene>